<dbReference type="PANTHER" id="PTHR11183">
    <property type="entry name" value="GLYCOGENIN SUBFAMILY MEMBER"/>
    <property type="match status" value="1"/>
</dbReference>
<dbReference type="EMBL" id="JABMIG020000298">
    <property type="protein sequence ID" value="KAL3782062.1"/>
    <property type="molecule type" value="Genomic_DNA"/>
</dbReference>
<dbReference type="AlphaFoldDB" id="A0ABD3P383"/>
<comment type="caution">
    <text evidence="3">The sequence shown here is derived from an EMBL/GenBank/DDBJ whole genome shotgun (WGS) entry which is preliminary data.</text>
</comment>
<dbReference type="InterPro" id="IPR029044">
    <property type="entry name" value="Nucleotide-diphossugar_trans"/>
</dbReference>
<keyword evidence="4" id="KW-1185">Reference proteome</keyword>
<feature type="region of interest" description="Disordered" evidence="1">
    <location>
        <begin position="930"/>
        <end position="987"/>
    </location>
</feature>
<name>A0ABD3P383_9STRA</name>
<feature type="compositionally biased region" description="Low complexity" evidence="1">
    <location>
        <begin position="930"/>
        <end position="946"/>
    </location>
</feature>
<accession>A0ABD3P383</accession>
<dbReference type="Proteomes" id="UP001516023">
    <property type="component" value="Unassembled WGS sequence"/>
</dbReference>
<organism evidence="3 4">
    <name type="scientific">Cyclotella cryptica</name>
    <dbReference type="NCBI Taxonomy" id="29204"/>
    <lineage>
        <taxon>Eukaryota</taxon>
        <taxon>Sar</taxon>
        <taxon>Stramenopiles</taxon>
        <taxon>Ochrophyta</taxon>
        <taxon>Bacillariophyta</taxon>
        <taxon>Coscinodiscophyceae</taxon>
        <taxon>Thalassiosirophycidae</taxon>
        <taxon>Stephanodiscales</taxon>
        <taxon>Stephanodiscaceae</taxon>
        <taxon>Cyclotella</taxon>
    </lineage>
</organism>
<evidence type="ECO:0000313" key="4">
    <source>
        <dbReference type="Proteomes" id="UP001516023"/>
    </source>
</evidence>
<keyword evidence="2" id="KW-0732">Signal</keyword>
<evidence type="ECO:0000256" key="1">
    <source>
        <dbReference type="SAM" id="MobiDB-lite"/>
    </source>
</evidence>
<dbReference type="SUPFAM" id="SSF53448">
    <property type="entry name" value="Nucleotide-diphospho-sugar transferases"/>
    <property type="match status" value="1"/>
</dbReference>
<evidence type="ECO:0000313" key="3">
    <source>
        <dbReference type="EMBL" id="KAL3782062.1"/>
    </source>
</evidence>
<dbReference type="Gene3D" id="3.90.550.10">
    <property type="entry name" value="Spore Coat Polysaccharide Biosynthesis Protein SpsA, Chain A"/>
    <property type="match status" value="1"/>
</dbReference>
<reference evidence="3 4" key="1">
    <citation type="journal article" date="2020" name="G3 (Bethesda)">
        <title>Improved Reference Genome for Cyclotella cryptica CCMP332, a Model for Cell Wall Morphogenesis, Salinity Adaptation, and Lipid Production in Diatoms (Bacillariophyta).</title>
        <authorList>
            <person name="Roberts W.R."/>
            <person name="Downey K.M."/>
            <person name="Ruck E.C."/>
            <person name="Traller J.C."/>
            <person name="Alverson A.J."/>
        </authorList>
    </citation>
    <scope>NUCLEOTIDE SEQUENCE [LARGE SCALE GENOMIC DNA]</scope>
    <source>
        <strain evidence="3 4">CCMP332</strain>
    </source>
</reference>
<dbReference type="InterPro" id="IPR050587">
    <property type="entry name" value="GNT1/Glycosyltrans_8"/>
</dbReference>
<feature type="signal peptide" evidence="2">
    <location>
        <begin position="1"/>
        <end position="19"/>
    </location>
</feature>
<feature type="compositionally biased region" description="Polar residues" evidence="1">
    <location>
        <begin position="952"/>
        <end position="965"/>
    </location>
</feature>
<feature type="chain" id="PRO_5044820805" description="Hexosyltransferase" evidence="2">
    <location>
        <begin position="20"/>
        <end position="987"/>
    </location>
</feature>
<evidence type="ECO:0000256" key="2">
    <source>
        <dbReference type="SAM" id="SignalP"/>
    </source>
</evidence>
<sequence length="987" mass="110723">MKLPSAIASLLGLVSQSSASPPLSNRFVIDESNLSALLNEPPSFVSSAAQQDAPSSLSTDVVSIGSVTRMDYLTSQIETWASHRSIRHFWGFSELQDYDQECSAMSDEARAALVDACKDRAHPAFGDDRIQAFFEEYYGLSEGNVVRSNDAGWICAQRRVGRAFGWLHAQYFEGQVDVPDYLMVVDDDTYLDLVDVMAYLEREREKIDNNEAAFARAGCVFQENDVIPFPLAYGGFGTILNKAAIQQLSEPIYCERGDGNESPRHETICSQIKLNKVGEAAIFQDGMTIFQLFYKYAALKNYCMHSDWLFGYVLQYYLPSYSVDVATPAATQGEQHHTLVGMKNYPACGNLTVATGDIRPCTRFSDACHNQGPKEMESLALASFAKSPESYHAVPKMSSTNLDVARDIIQKKEYESMVDGLQLPTIFLMGLSDAGSDEVAKWLFSNDGVCGPKMTADEDSSHFENRYTKGIRFYAEHFAHCSGNEATIDSAPDAIMQAERVHDMYSQVNDESLSKLKFIVIASEFISNEYTSYLKDWLRYFDRQQLLLLSSSELQQHAERTQWRIEQFMGRNFDVALNSISTSSKSHSFQDKKQTNDAFLQFVDTENGPWMEQRPFPRSDALKTFAYATVLGWNPDKSQNKLYLDATRVLIRSVKGSIADFVVLMMNDDKEAETLLQSEGAIIKHIVPINHSLENSYFEPWFIDIALAKLRAFELTEYKRVQVLDVDIAIKAAQMDTLFTSYQQARLVSEGLGSDSPVRAGWFMLYPSVQDFKDMEQLLEHGVFTNERGWDNLDLPVDYPGWKLVNPSPKWEFYGSQLEQGLLFHHFYALPKSLNPSAKDSELLTLLDDDTLLSLGFVHFYGDRKPWAGNKETSLLPSYVLTTRDLWLKGLQDLESSSWTEAPNVQHALPLTQTGYEQYRRALVLYSASPSASPSKFPTTSPSMSPLASVPTGPTKSPTRPSSAPTKAPITSRPTVSKAAKAKTFKL</sequence>
<dbReference type="Gene3D" id="3.40.50.300">
    <property type="entry name" value="P-loop containing nucleotide triphosphate hydrolases"/>
    <property type="match status" value="2"/>
</dbReference>
<protein>
    <recommendedName>
        <fullName evidence="5">Hexosyltransferase</fullName>
    </recommendedName>
</protein>
<dbReference type="InterPro" id="IPR027417">
    <property type="entry name" value="P-loop_NTPase"/>
</dbReference>
<evidence type="ECO:0008006" key="5">
    <source>
        <dbReference type="Google" id="ProtNLM"/>
    </source>
</evidence>
<proteinExistence type="predicted"/>
<gene>
    <name evidence="3" type="ORF">HJC23_006290</name>
</gene>
<dbReference type="SUPFAM" id="SSF52540">
    <property type="entry name" value="P-loop containing nucleoside triphosphate hydrolases"/>
    <property type="match status" value="1"/>
</dbReference>